<name>A0ABD1WLN4_9LAMI</name>
<evidence type="ECO:0000313" key="2">
    <source>
        <dbReference type="EMBL" id="KAL2550537.1"/>
    </source>
</evidence>
<dbReference type="AlphaFoldDB" id="A0ABD1WLN4"/>
<gene>
    <name evidence="2" type="ORF">Fot_12067</name>
</gene>
<organism evidence="2 3">
    <name type="scientific">Forsythia ovata</name>
    <dbReference type="NCBI Taxonomy" id="205694"/>
    <lineage>
        <taxon>Eukaryota</taxon>
        <taxon>Viridiplantae</taxon>
        <taxon>Streptophyta</taxon>
        <taxon>Embryophyta</taxon>
        <taxon>Tracheophyta</taxon>
        <taxon>Spermatophyta</taxon>
        <taxon>Magnoliopsida</taxon>
        <taxon>eudicotyledons</taxon>
        <taxon>Gunneridae</taxon>
        <taxon>Pentapetalae</taxon>
        <taxon>asterids</taxon>
        <taxon>lamiids</taxon>
        <taxon>Lamiales</taxon>
        <taxon>Oleaceae</taxon>
        <taxon>Forsythieae</taxon>
        <taxon>Forsythia</taxon>
    </lineage>
</organism>
<protein>
    <submittedName>
        <fullName evidence="2">Uncharacterized protein</fullName>
    </submittedName>
</protein>
<keyword evidence="3" id="KW-1185">Reference proteome</keyword>
<proteinExistence type="predicted"/>
<feature type="region of interest" description="Disordered" evidence="1">
    <location>
        <begin position="1"/>
        <end position="20"/>
    </location>
</feature>
<reference evidence="3" key="1">
    <citation type="submission" date="2024-07" db="EMBL/GenBank/DDBJ databases">
        <title>Two chromosome-level genome assemblies of Korean endemic species Abeliophyllum distichum and Forsythia ovata (Oleaceae).</title>
        <authorList>
            <person name="Jang H."/>
        </authorList>
    </citation>
    <scope>NUCLEOTIDE SEQUENCE [LARGE SCALE GENOMIC DNA]</scope>
</reference>
<comment type="caution">
    <text evidence="2">The sequence shown here is derived from an EMBL/GenBank/DDBJ whole genome shotgun (WGS) entry which is preliminary data.</text>
</comment>
<evidence type="ECO:0000313" key="3">
    <source>
        <dbReference type="Proteomes" id="UP001604277"/>
    </source>
</evidence>
<dbReference type="Proteomes" id="UP001604277">
    <property type="component" value="Unassembled WGS sequence"/>
</dbReference>
<evidence type="ECO:0000256" key="1">
    <source>
        <dbReference type="SAM" id="MobiDB-lite"/>
    </source>
</evidence>
<dbReference type="EMBL" id="JBFOLJ010000003">
    <property type="protein sequence ID" value="KAL2550537.1"/>
    <property type="molecule type" value="Genomic_DNA"/>
</dbReference>
<accession>A0ABD1WLN4</accession>
<sequence>MERGFLLQGGSIPSGPTESYEWGPTYNRLYPTSIEKQFPRHGSPTQLPRWRSYMTSTKRALSSKRSYFNISGPFSISQVLPNSHEEGHYRPGGHTSIYQVLPNLHEEGHYRLRGPTSIYQILS</sequence>